<evidence type="ECO:0000256" key="1">
    <source>
        <dbReference type="SAM" id="MobiDB-lite"/>
    </source>
</evidence>
<organism evidence="3 4">
    <name type="scientific">Noviherbaspirillum suwonense</name>
    <dbReference type="NCBI Taxonomy" id="1224511"/>
    <lineage>
        <taxon>Bacteria</taxon>
        <taxon>Pseudomonadati</taxon>
        <taxon>Pseudomonadota</taxon>
        <taxon>Betaproteobacteria</taxon>
        <taxon>Burkholderiales</taxon>
        <taxon>Oxalobacteraceae</taxon>
        <taxon>Noviherbaspirillum</taxon>
    </lineage>
</organism>
<dbReference type="Proteomes" id="UP001158049">
    <property type="component" value="Unassembled WGS sequence"/>
</dbReference>
<feature type="region of interest" description="Disordered" evidence="1">
    <location>
        <begin position="58"/>
        <end position="78"/>
    </location>
</feature>
<keyword evidence="2" id="KW-1133">Transmembrane helix</keyword>
<feature type="transmembrane region" description="Helical" evidence="2">
    <location>
        <begin position="7"/>
        <end position="23"/>
    </location>
</feature>
<dbReference type="RefSeq" id="WP_283445415.1">
    <property type="nucleotide sequence ID" value="NZ_FXUL01000034.1"/>
</dbReference>
<reference evidence="3 4" key="1">
    <citation type="submission" date="2017-05" db="EMBL/GenBank/DDBJ databases">
        <authorList>
            <person name="Varghese N."/>
            <person name="Submissions S."/>
        </authorList>
    </citation>
    <scope>NUCLEOTIDE SEQUENCE [LARGE SCALE GENOMIC DNA]</scope>
    <source>
        <strain evidence="3 4">DSM 26001</strain>
    </source>
</reference>
<evidence type="ECO:0008006" key="5">
    <source>
        <dbReference type="Google" id="ProtNLM"/>
    </source>
</evidence>
<feature type="compositionally biased region" description="Basic and acidic residues" evidence="1">
    <location>
        <begin position="63"/>
        <end position="78"/>
    </location>
</feature>
<protein>
    <recommendedName>
        <fullName evidence="5">Transmembrane protein</fullName>
    </recommendedName>
</protein>
<name>A0ABY1QTQ4_9BURK</name>
<accession>A0ABY1QTQ4</accession>
<comment type="caution">
    <text evidence="3">The sequence shown here is derived from an EMBL/GenBank/DDBJ whole genome shotgun (WGS) entry which is preliminary data.</text>
</comment>
<dbReference type="EMBL" id="FXUL01000034">
    <property type="protein sequence ID" value="SMP80156.1"/>
    <property type="molecule type" value="Genomic_DNA"/>
</dbReference>
<keyword evidence="4" id="KW-1185">Reference proteome</keyword>
<gene>
    <name evidence="3" type="ORF">SAMN06295970_13425</name>
</gene>
<evidence type="ECO:0000256" key="2">
    <source>
        <dbReference type="SAM" id="Phobius"/>
    </source>
</evidence>
<feature type="transmembrane region" description="Helical" evidence="2">
    <location>
        <begin position="29"/>
        <end position="50"/>
    </location>
</feature>
<evidence type="ECO:0000313" key="4">
    <source>
        <dbReference type="Proteomes" id="UP001158049"/>
    </source>
</evidence>
<evidence type="ECO:0000313" key="3">
    <source>
        <dbReference type="EMBL" id="SMP80156.1"/>
    </source>
</evidence>
<keyword evidence="2" id="KW-0812">Transmembrane</keyword>
<proteinExistence type="predicted"/>
<sequence length="78" mass="8886">MSPLRTLNIVVMGVATAGVIWLARHHQWLYAGLLALAAFIGWPLVFVWFFGQHMTLPRRPHATGKEEPNKEKRSDYDA</sequence>
<keyword evidence="2" id="KW-0472">Membrane</keyword>